<comment type="function">
    <text evidence="2">Catalyzes the condensation of isopentenyl diphosphate (IPP) with allylic pyrophosphates generating different type of terpenoids.</text>
</comment>
<dbReference type="GO" id="GO:0045547">
    <property type="term" value="F:ditrans,polycis-polyprenyl diphosphate synthase [(2E,6E)-farnesyl diphosphate specific] activity"/>
    <property type="evidence" value="ECO:0007669"/>
    <property type="project" value="TreeGrafter"/>
</dbReference>
<name>C7MPE2_CRYCD</name>
<protein>
    <recommendedName>
        <fullName evidence="2">Isoprenyl transferase</fullName>
        <ecNumber evidence="2">2.5.1.-</ecNumber>
    </recommendedName>
</protein>
<evidence type="ECO:0000256" key="2">
    <source>
        <dbReference type="HAMAP-Rule" id="MF_01139"/>
    </source>
</evidence>
<dbReference type="Pfam" id="PF01255">
    <property type="entry name" value="Prenyltransf"/>
    <property type="match status" value="1"/>
</dbReference>
<dbReference type="PANTHER" id="PTHR10291">
    <property type="entry name" value="DEHYDRODOLICHYL DIPHOSPHATE SYNTHASE FAMILY MEMBER"/>
    <property type="match status" value="1"/>
</dbReference>
<organism evidence="3 4">
    <name type="scientific">Cryptobacterium curtum (strain ATCC 700683 / DSM 15641 / CCUG 43107 / 12-3)</name>
    <dbReference type="NCBI Taxonomy" id="469378"/>
    <lineage>
        <taxon>Bacteria</taxon>
        <taxon>Bacillati</taxon>
        <taxon>Actinomycetota</taxon>
        <taxon>Coriobacteriia</taxon>
        <taxon>Eggerthellales</taxon>
        <taxon>Eggerthellaceae</taxon>
        <taxon>Cryptobacterium</taxon>
    </lineage>
</organism>
<feature type="binding site" evidence="2">
    <location>
        <position position="41"/>
    </location>
    <ligand>
        <name>substrate</name>
    </ligand>
</feature>
<dbReference type="SUPFAM" id="SSF64005">
    <property type="entry name" value="Undecaprenyl diphosphate synthase"/>
    <property type="match status" value="1"/>
</dbReference>
<dbReference type="GO" id="GO:0000287">
    <property type="term" value="F:magnesium ion binding"/>
    <property type="evidence" value="ECO:0007669"/>
    <property type="project" value="UniProtKB-UniRule"/>
</dbReference>
<dbReference type="HAMAP" id="MF_01139">
    <property type="entry name" value="ISPT"/>
    <property type="match status" value="1"/>
</dbReference>
<keyword evidence="4" id="KW-1185">Reference proteome</keyword>
<keyword evidence="2" id="KW-0460">Magnesium</keyword>
<keyword evidence="2" id="KW-0479">Metal-binding</keyword>
<feature type="binding site" evidence="2">
    <location>
        <begin position="37"/>
        <end position="40"/>
    </location>
    <ligand>
        <name>substrate</name>
    </ligand>
</feature>
<comment type="cofactor">
    <cofactor evidence="2">
        <name>Mg(2+)</name>
        <dbReference type="ChEBI" id="CHEBI:18420"/>
    </cofactor>
    <text evidence="2">Binds 2 magnesium ions per subunit.</text>
</comment>
<gene>
    <name evidence="3" type="ordered locus">Ccur_10910</name>
</gene>
<feature type="binding site" evidence="2">
    <location>
        <position position="87"/>
    </location>
    <ligand>
        <name>substrate</name>
    </ligand>
</feature>
<keyword evidence="1 2" id="KW-0808">Transferase</keyword>
<dbReference type="eggNOG" id="COG0020">
    <property type="taxonomic scope" value="Bacteria"/>
</dbReference>
<feature type="binding site" evidence="2">
    <location>
        <position position="49"/>
    </location>
    <ligand>
        <name>substrate</name>
    </ligand>
</feature>
<proteinExistence type="inferred from homology"/>
<dbReference type="RefSeq" id="WP_012803467.1">
    <property type="nucleotide sequence ID" value="NC_013170.1"/>
</dbReference>
<evidence type="ECO:0000313" key="4">
    <source>
        <dbReference type="Proteomes" id="UP000000954"/>
    </source>
</evidence>
<dbReference type="EMBL" id="CP001682">
    <property type="protein sequence ID" value="ACU94782.1"/>
    <property type="molecule type" value="Genomic_DNA"/>
</dbReference>
<comment type="subunit">
    <text evidence="2">Homodimer.</text>
</comment>
<dbReference type="KEGG" id="ccu:Ccur_10910"/>
<feature type="active site" description="Proton acceptor" evidence="2">
    <location>
        <position position="84"/>
    </location>
</feature>
<feature type="binding site" evidence="2">
    <location>
        <position position="85"/>
    </location>
    <ligand>
        <name>substrate</name>
    </ligand>
</feature>
<dbReference type="PROSITE" id="PS01066">
    <property type="entry name" value="UPP_SYNTHASE"/>
    <property type="match status" value="1"/>
</dbReference>
<feature type="binding site" evidence="2">
    <location>
        <begin position="243"/>
        <end position="245"/>
    </location>
    <ligand>
        <name>substrate</name>
    </ligand>
</feature>
<dbReference type="OrthoDB" id="4191603at2"/>
<feature type="binding site" evidence="2">
    <location>
        <begin position="81"/>
        <end position="83"/>
    </location>
    <ligand>
        <name>substrate</name>
    </ligand>
</feature>
<dbReference type="InterPro" id="IPR018520">
    <property type="entry name" value="UPP_synth-like_CS"/>
</dbReference>
<reference evidence="3 4" key="1">
    <citation type="journal article" date="2009" name="Stand. Genomic Sci.">
        <title>Complete genome sequence of Cryptobacterium curtum type strain (12-3).</title>
        <authorList>
            <person name="Mavrommatis K."/>
            <person name="Pukall R."/>
            <person name="Rohde C."/>
            <person name="Chen F."/>
            <person name="Sims D."/>
            <person name="Brettin T."/>
            <person name="Kuske C."/>
            <person name="Detter J.C."/>
            <person name="Han C."/>
            <person name="Lapidus A."/>
            <person name="Copeland A."/>
            <person name="Glavina Del Rio T."/>
            <person name="Nolan M."/>
            <person name="Lucas S."/>
            <person name="Tice H."/>
            <person name="Cheng J.F."/>
            <person name="Bruce D."/>
            <person name="Goodwin L."/>
            <person name="Pitluck S."/>
            <person name="Ovchinnikova G."/>
            <person name="Pati A."/>
            <person name="Ivanova N."/>
            <person name="Chen A."/>
            <person name="Palaniappan K."/>
            <person name="Chain P."/>
            <person name="D'haeseleer P."/>
            <person name="Goker M."/>
            <person name="Bristow J."/>
            <person name="Eisen J.A."/>
            <person name="Markowitz V."/>
            <person name="Hugenholtz P."/>
            <person name="Rohde M."/>
            <person name="Klenk H.P."/>
            <person name="Kyrpides N.C."/>
        </authorList>
    </citation>
    <scope>NUCLEOTIDE SEQUENCE [LARGE SCALE GENOMIC DNA]</scope>
    <source>
        <strain evidence="4">ATCC 700683 / DSM 15641 / 12-3</strain>
    </source>
</reference>
<evidence type="ECO:0000313" key="3">
    <source>
        <dbReference type="EMBL" id="ACU94782.1"/>
    </source>
</evidence>
<comment type="similarity">
    <text evidence="2">Belongs to the UPP synthase family.</text>
</comment>
<evidence type="ECO:0000256" key="1">
    <source>
        <dbReference type="ARBA" id="ARBA00022679"/>
    </source>
</evidence>
<dbReference type="InterPro" id="IPR036424">
    <property type="entry name" value="UPP_synth-like_sf"/>
</dbReference>
<feature type="binding site" evidence="2">
    <location>
        <position position="36"/>
    </location>
    <ligand>
        <name>Mg(2+)</name>
        <dbReference type="ChEBI" id="CHEBI:18420"/>
    </ligand>
</feature>
<dbReference type="STRING" id="469378.Ccur_10910"/>
<dbReference type="HOGENOM" id="CLU_038505_1_1_11"/>
<dbReference type="Gene3D" id="3.40.1180.10">
    <property type="entry name" value="Decaprenyl diphosphate synthase-like"/>
    <property type="match status" value="1"/>
</dbReference>
<dbReference type="NCBIfam" id="TIGR00055">
    <property type="entry name" value="uppS"/>
    <property type="match status" value="1"/>
</dbReference>
<feature type="binding site" evidence="2">
    <location>
        <position position="53"/>
    </location>
    <ligand>
        <name>substrate</name>
    </ligand>
</feature>
<dbReference type="GO" id="GO:0016094">
    <property type="term" value="P:polyprenol biosynthetic process"/>
    <property type="evidence" value="ECO:0007669"/>
    <property type="project" value="TreeGrafter"/>
</dbReference>
<feature type="active site" evidence="2">
    <location>
        <position position="36"/>
    </location>
</feature>
<accession>C7MPE2</accession>
<dbReference type="FunFam" id="3.40.1180.10:FF:000001">
    <property type="entry name" value="(2E,6E)-farnesyl-diphosphate-specific ditrans,polycis-undecaprenyl-diphosphate synthase"/>
    <property type="match status" value="1"/>
</dbReference>
<dbReference type="CDD" id="cd00475">
    <property type="entry name" value="Cis_IPPS"/>
    <property type="match status" value="1"/>
</dbReference>
<feature type="binding site" evidence="2">
    <location>
        <position position="237"/>
    </location>
    <ligand>
        <name>substrate</name>
    </ligand>
</feature>
<dbReference type="AlphaFoldDB" id="C7MPE2"/>
<dbReference type="EC" id="2.5.1.-" evidence="2"/>
<feature type="binding site" evidence="2">
    <location>
        <position position="256"/>
    </location>
    <ligand>
        <name>Mg(2+)</name>
        <dbReference type="ChEBI" id="CHEBI:18420"/>
    </ligand>
</feature>
<dbReference type="InterPro" id="IPR001441">
    <property type="entry name" value="UPP_synth-like"/>
</dbReference>
<sequence>MFHKPIDEIFPTVPAGLDASLLNEERVPAHVAVIMDGNGRWAKARGKNRLSGHKAGIEAVRELIRCASDVGVRYLTIYSFSSENWRRPQDEVTGLMDLFARTMLAEARGLHKEHVRVMTIGRTEALPPKTRAAFEEAWELTRDNTGMTLVVAVNYGARTEIVDAYNALMVERFSATPGKSHTDLSGITEETAGLTVDGFDASLTEAIEHAKLPRITEEDISRHLYTADMPDPDLLIRTSGEMRVSNFLLWQIAYAEFYVTDTLWPDFDRYEFLRALLSYQVRERRWGGV</sequence>
<dbReference type="Proteomes" id="UP000000954">
    <property type="component" value="Chromosome"/>
</dbReference>
<dbReference type="PANTHER" id="PTHR10291:SF0">
    <property type="entry name" value="DEHYDRODOLICHYL DIPHOSPHATE SYNTHASE 2"/>
    <property type="match status" value="1"/>
</dbReference>